<dbReference type="PROSITE" id="PS00233">
    <property type="entry name" value="CHIT_BIND_RR_1"/>
    <property type="match status" value="1"/>
</dbReference>
<dbReference type="EMBL" id="JARAKH010000035">
    <property type="protein sequence ID" value="KAK8384495.1"/>
    <property type="molecule type" value="Genomic_DNA"/>
</dbReference>
<organism evidence="4 5">
    <name type="scientific">Scylla paramamosain</name>
    <name type="common">Mud crab</name>
    <dbReference type="NCBI Taxonomy" id="85552"/>
    <lineage>
        <taxon>Eukaryota</taxon>
        <taxon>Metazoa</taxon>
        <taxon>Ecdysozoa</taxon>
        <taxon>Arthropoda</taxon>
        <taxon>Crustacea</taxon>
        <taxon>Multicrustacea</taxon>
        <taxon>Malacostraca</taxon>
        <taxon>Eumalacostraca</taxon>
        <taxon>Eucarida</taxon>
        <taxon>Decapoda</taxon>
        <taxon>Pleocyemata</taxon>
        <taxon>Brachyura</taxon>
        <taxon>Eubrachyura</taxon>
        <taxon>Portunoidea</taxon>
        <taxon>Portunidae</taxon>
        <taxon>Portuninae</taxon>
        <taxon>Scylla</taxon>
    </lineage>
</organism>
<keyword evidence="5" id="KW-1185">Reference proteome</keyword>
<protein>
    <recommendedName>
        <fullName evidence="6">Cuticle protein</fullName>
    </recommendedName>
</protein>
<evidence type="ECO:0000256" key="2">
    <source>
        <dbReference type="PROSITE-ProRule" id="PRU00497"/>
    </source>
</evidence>
<dbReference type="PROSITE" id="PS51155">
    <property type="entry name" value="CHIT_BIND_RR_2"/>
    <property type="match status" value="1"/>
</dbReference>
<name>A0AAW0TC40_SCYPA</name>
<reference evidence="4 5" key="1">
    <citation type="submission" date="2023-03" db="EMBL/GenBank/DDBJ databases">
        <title>High-quality genome of Scylla paramamosain provides insights in environmental adaptation.</title>
        <authorList>
            <person name="Zhang L."/>
        </authorList>
    </citation>
    <scope>NUCLEOTIDE SEQUENCE [LARGE SCALE GENOMIC DNA]</scope>
    <source>
        <strain evidence="4">LZ_2023a</strain>
        <tissue evidence="4">Muscle</tissue>
    </source>
</reference>
<feature type="compositionally biased region" description="Polar residues" evidence="3">
    <location>
        <begin position="25"/>
        <end position="34"/>
    </location>
</feature>
<dbReference type="GO" id="GO:0042302">
    <property type="term" value="F:structural constituent of cuticle"/>
    <property type="evidence" value="ECO:0007669"/>
    <property type="project" value="UniProtKB-UniRule"/>
</dbReference>
<dbReference type="Proteomes" id="UP001487740">
    <property type="component" value="Unassembled WGS sequence"/>
</dbReference>
<dbReference type="PRINTS" id="PR00947">
    <property type="entry name" value="CUTICLE"/>
</dbReference>
<dbReference type="AlphaFoldDB" id="A0AAW0TC40"/>
<evidence type="ECO:0008006" key="6">
    <source>
        <dbReference type="Google" id="ProtNLM"/>
    </source>
</evidence>
<feature type="region of interest" description="Disordered" evidence="3">
    <location>
        <begin position="14"/>
        <end position="34"/>
    </location>
</feature>
<dbReference type="Pfam" id="PF00379">
    <property type="entry name" value="Chitin_bind_4"/>
    <property type="match status" value="1"/>
</dbReference>
<evidence type="ECO:0000256" key="3">
    <source>
        <dbReference type="SAM" id="MobiDB-lite"/>
    </source>
</evidence>
<sequence length="96" mass="10678">MPYNFAYGVKDDYAGTDFGQEENSDGNTVKGSYTVQLPDGRKQTVNYEADHYKGFVADVQYYGEAQYPHDYGAPVTFAPQGYGHSAPVYQPQPSYS</sequence>
<gene>
    <name evidence="4" type="ORF">O3P69_009351</name>
</gene>
<dbReference type="InterPro" id="IPR051217">
    <property type="entry name" value="Insect_Cuticle_Struc_Prot"/>
</dbReference>
<keyword evidence="1 2" id="KW-0193">Cuticle</keyword>
<dbReference type="GO" id="GO:0031012">
    <property type="term" value="C:extracellular matrix"/>
    <property type="evidence" value="ECO:0007669"/>
    <property type="project" value="TreeGrafter"/>
</dbReference>
<comment type="caution">
    <text evidence="4">The sequence shown here is derived from an EMBL/GenBank/DDBJ whole genome shotgun (WGS) entry which is preliminary data.</text>
</comment>
<evidence type="ECO:0000313" key="5">
    <source>
        <dbReference type="Proteomes" id="UP001487740"/>
    </source>
</evidence>
<dbReference type="InterPro" id="IPR000618">
    <property type="entry name" value="Insect_cuticle"/>
</dbReference>
<dbReference type="PANTHER" id="PTHR12236:SF79">
    <property type="entry name" value="CUTICULAR PROTEIN 50CB-RELATED"/>
    <property type="match status" value="1"/>
</dbReference>
<evidence type="ECO:0000256" key="1">
    <source>
        <dbReference type="ARBA" id="ARBA00022460"/>
    </source>
</evidence>
<proteinExistence type="predicted"/>
<dbReference type="InterPro" id="IPR031311">
    <property type="entry name" value="CHIT_BIND_RR_consensus"/>
</dbReference>
<evidence type="ECO:0000313" key="4">
    <source>
        <dbReference type="EMBL" id="KAK8384495.1"/>
    </source>
</evidence>
<accession>A0AAW0TC40</accession>
<dbReference type="GO" id="GO:0005615">
    <property type="term" value="C:extracellular space"/>
    <property type="evidence" value="ECO:0007669"/>
    <property type="project" value="TreeGrafter"/>
</dbReference>
<dbReference type="PANTHER" id="PTHR12236">
    <property type="entry name" value="STRUCTURAL CONTITUENT OF CUTICLE"/>
    <property type="match status" value="1"/>
</dbReference>